<dbReference type="InterPro" id="IPR002545">
    <property type="entry name" value="CheW-lke_dom"/>
</dbReference>
<keyword evidence="15" id="KW-1185">Reference proteome</keyword>
<dbReference type="SUPFAM" id="SSF50341">
    <property type="entry name" value="CheW-like"/>
    <property type="match status" value="1"/>
</dbReference>
<dbReference type="KEGG" id="bsen:DP114_04915"/>
<dbReference type="SMART" id="SM00260">
    <property type="entry name" value="CheW"/>
    <property type="match status" value="1"/>
</dbReference>
<evidence type="ECO:0000256" key="1">
    <source>
        <dbReference type="ARBA" id="ARBA00000085"/>
    </source>
</evidence>
<dbReference type="PROSITE" id="PS50109">
    <property type="entry name" value="HIS_KIN"/>
    <property type="match status" value="1"/>
</dbReference>
<dbReference type="Proteomes" id="UP000503129">
    <property type="component" value="Chromosome"/>
</dbReference>
<dbReference type="Gene3D" id="2.30.30.40">
    <property type="entry name" value="SH3 Domains"/>
    <property type="match status" value="1"/>
</dbReference>
<keyword evidence="5 14" id="KW-0418">Kinase</keyword>
<dbReference type="InterPro" id="IPR051315">
    <property type="entry name" value="Bact_Chemotaxis_CheA"/>
</dbReference>
<dbReference type="Gene3D" id="3.40.50.2300">
    <property type="match status" value="1"/>
</dbReference>
<dbReference type="SMART" id="SM00448">
    <property type="entry name" value="REC"/>
    <property type="match status" value="1"/>
</dbReference>
<dbReference type="InterPro" id="IPR036061">
    <property type="entry name" value="CheW-like_dom_sf"/>
</dbReference>
<dbReference type="CDD" id="cd16916">
    <property type="entry name" value="HATPase_CheA-like"/>
    <property type="match status" value="1"/>
</dbReference>
<evidence type="ECO:0000259" key="12">
    <source>
        <dbReference type="PROSITE" id="PS50851"/>
    </source>
</evidence>
<evidence type="ECO:0000259" key="13">
    <source>
        <dbReference type="PROSITE" id="PS50894"/>
    </source>
</evidence>
<evidence type="ECO:0000256" key="2">
    <source>
        <dbReference type="ARBA" id="ARBA00012438"/>
    </source>
</evidence>
<dbReference type="InterPro" id="IPR001789">
    <property type="entry name" value="Sig_transdc_resp-reg_receiver"/>
</dbReference>
<feature type="domain" description="Histidine kinase" evidence="10">
    <location>
        <begin position="473"/>
        <end position="708"/>
    </location>
</feature>
<keyword evidence="3 8" id="KW-0597">Phosphoprotein</keyword>
<evidence type="ECO:0000256" key="7">
    <source>
        <dbReference type="PROSITE-ProRule" id="PRU00110"/>
    </source>
</evidence>
<dbReference type="RefSeq" id="WP_171975586.1">
    <property type="nucleotide sequence ID" value="NZ_CAWOXK010000001.1"/>
</dbReference>
<sequence length="1051" mass="118661">MTNDPNIQEQSYRYFLQEAPELLQVIEQELFSLRVDFSVNKVYTLMRATHTLKGAAASICLEAITTVAHTLEDIFRAICKPDLSIDQEVEALLFESYECLRLLLTAELTAGWVNDVDILDRIASIFAQLQEKLGDCFSQEVYLPSSQELGFDLTQSIFEVGVTQRLDLLATAISSGHSEQVATTLRVQAEVFFGLAESLNLPGFGAIAQTALTALDNYPEQAMVVGYIALANFQEARKAVLNGDRSQGGQVSLALEKLGERLQHLPQASRNEPVHAQEEVRQSNREELPQEQLSLGQRLHRRYTERVTQTTPETEPDTEESASDYQNTHQLDSFPSCPVEFEAKPHQEVTLTQEQEPVRTSSHLLISSPTEPAISSSNRTVRVNVGELEQLNYLIGELLTNQNRQFLQKEQLSAAVRVLLLKLQQHQQLLHQLQDLSQRQFSVPEQKWLFRNGQDKGYFDSLELTTSYSEFHNLVQSLLEDMVQLGETTDAIEMFNRQSQETLEKQRRLLTHTHDSFMEARMLPLGHLFERFPSILRQLEVIHKKQVTLNLSGSDTLVDKAVVDKLYDPLLHLVRNAFDHGIELNSIRQKRGKPEKGQIEISAYHQGKYLVIEIRDDGQGLDFEKIRAKAVERQLVSPEQASSLNEAQLTEFIFQPGFSTASSINDLSGRGIGLDVVRIHLQKIKGSVEIFSQQTRGTMFRLQIPLSLTLANLLLFQAGDQIYALFTNSIEEVLIPKADQIRSWEEGKVLRWGQGASMKLIPCYQLTKVLNYFSSVSQPEVFNTKPNGVSQKLELPIILIRSQDKLFGLEVDQLIGDQELVIRPLGAMIVPPPYIYGSSILPDGRLTLVLDGLALMECLSQRQKQDNSHWARNSAFRGERLGVSSTPLMFTSRIEQPRLLSQASTALPEAPTLSHHKPRPKKTILVVDDSITVRQTVALTLEKADYQVLQAKDGYEAIERLQAHTDIHLVLCDIEMPRMNGFEFLKDRQQDPTLANIPVVMLTSRSSEKHRQLALKLGANAYIIKPYLEHILLSTLTDVLEKNTGVLARRD</sequence>
<dbReference type="InterPro" id="IPR036890">
    <property type="entry name" value="HATPase_C_sf"/>
</dbReference>
<dbReference type="PROSITE" id="PS50110">
    <property type="entry name" value="RESPONSE_REGULATORY"/>
    <property type="match status" value="1"/>
</dbReference>
<dbReference type="InterPro" id="IPR008207">
    <property type="entry name" value="Sig_transdc_His_kin_Hpt_dom"/>
</dbReference>
<dbReference type="PANTHER" id="PTHR43395">
    <property type="entry name" value="SENSOR HISTIDINE KINASE CHEA"/>
    <property type="match status" value="1"/>
</dbReference>
<keyword evidence="4" id="KW-0808">Transferase</keyword>
<evidence type="ECO:0000313" key="14">
    <source>
        <dbReference type="EMBL" id="QDL07333.1"/>
    </source>
</evidence>
<dbReference type="InterPro" id="IPR011006">
    <property type="entry name" value="CheY-like_superfamily"/>
</dbReference>
<evidence type="ECO:0000259" key="11">
    <source>
        <dbReference type="PROSITE" id="PS50110"/>
    </source>
</evidence>
<name>A0A856M854_9CYAN</name>
<dbReference type="Pfam" id="PF02518">
    <property type="entry name" value="HATPase_c"/>
    <property type="match status" value="1"/>
</dbReference>
<dbReference type="Gene3D" id="1.20.120.160">
    <property type="entry name" value="HPT domain"/>
    <property type="match status" value="1"/>
</dbReference>
<dbReference type="PRINTS" id="PR00344">
    <property type="entry name" value="BCTRLSENSOR"/>
</dbReference>
<dbReference type="InterPro" id="IPR004105">
    <property type="entry name" value="CheA-like_dim"/>
</dbReference>
<evidence type="ECO:0000259" key="10">
    <source>
        <dbReference type="PROSITE" id="PS50109"/>
    </source>
</evidence>
<dbReference type="Pfam" id="PF01627">
    <property type="entry name" value="Hpt"/>
    <property type="match status" value="1"/>
</dbReference>
<evidence type="ECO:0000256" key="3">
    <source>
        <dbReference type="ARBA" id="ARBA00022553"/>
    </source>
</evidence>
<feature type="region of interest" description="Disordered" evidence="9">
    <location>
        <begin position="265"/>
        <end position="329"/>
    </location>
</feature>
<dbReference type="Pfam" id="PF00072">
    <property type="entry name" value="Response_reg"/>
    <property type="match status" value="1"/>
</dbReference>
<dbReference type="AlphaFoldDB" id="A0A856M854"/>
<dbReference type="PROSITE" id="PS50894">
    <property type="entry name" value="HPT"/>
    <property type="match status" value="1"/>
</dbReference>
<dbReference type="GO" id="GO:0006935">
    <property type="term" value="P:chemotaxis"/>
    <property type="evidence" value="ECO:0007669"/>
    <property type="project" value="InterPro"/>
</dbReference>
<feature type="domain" description="Response regulatory" evidence="11">
    <location>
        <begin position="923"/>
        <end position="1040"/>
    </location>
</feature>
<dbReference type="GO" id="GO:0000155">
    <property type="term" value="F:phosphorelay sensor kinase activity"/>
    <property type="evidence" value="ECO:0007669"/>
    <property type="project" value="InterPro"/>
</dbReference>
<organism evidence="14 15">
    <name type="scientific">Brasilonema sennae CENA114</name>
    <dbReference type="NCBI Taxonomy" id="415709"/>
    <lineage>
        <taxon>Bacteria</taxon>
        <taxon>Bacillati</taxon>
        <taxon>Cyanobacteriota</taxon>
        <taxon>Cyanophyceae</taxon>
        <taxon>Nostocales</taxon>
        <taxon>Scytonemataceae</taxon>
        <taxon>Brasilonema</taxon>
        <taxon>Bromeliae group (in: Brasilonema)</taxon>
    </lineage>
</organism>
<dbReference type="SUPFAM" id="SSF55874">
    <property type="entry name" value="ATPase domain of HSP90 chaperone/DNA topoisomerase II/histidine kinase"/>
    <property type="match status" value="1"/>
</dbReference>
<dbReference type="FunFam" id="3.30.565.10:FF:000016">
    <property type="entry name" value="Chemotaxis protein CheA, putative"/>
    <property type="match status" value="1"/>
</dbReference>
<comment type="catalytic activity">
    <reaction evidence="1">
        <text>ATP + protein L-histidine = ADP + protein N-phospho-L-histidine.</text>
        <dbReference type="EC" id="2.7.13.3"/>
    </reaction>
</comment>
<protein>
    <recommendedName>
        <fullName evidence="2">histidine kinase</fullName>
        <ecNumber evidence="2">2.7.13.3</ecNumber>
    </recommendedName>
</protein>
<dbReference type="InterPro" id="IPR036641">
    <property type="entry name" value="HPT_dom_sf"/>
</dbReference>
<dbReference type="InterPro" id="IPR005467">
    <property type="entry name" value="His_kinase_dom"/>
</dbReference>
<dbReference type="SUPFAM" id="SSF47226">
    <property type="entry name" value="Histidine-containing phosphotransfer domain, HPT domain"/>
    <property type="match status" value="1"/>
</dbReference>
<evidence type="ECO:0000256" key="4">
    <source>
        <dbReference type="ARBA" id="ARBA00022679"/>
    </source>
</evidence>
<evidence type="ECO:0000256" key="8">
    <source>
        <dbReference type="PROSITE-ProRule" id="PRU00169"/>
    </source>
</evidence>
<dbReference type="SMART" id="SM01231">
    <property type="entry name" value="H-kinase_dim"/>
    <property type="match status" value="1"/>
</dbReference>
<feature type="compositionally biased region" description="Basic and acidic residues" evidence="9">
    <location>
        <begin position="272"/>
        <end position="288"/>
    </location>
</feature>
<keyword evidence="6" id="KW-0902">Two-component regulatory system</keyword>
<gene>
    <name evidence="14" type="ORF">DP114_04915</name>
</gene>
<feature type="modified residue" description="4-aspartylphosphate" evidence="8">
    <location>
        <position position="973"/>
    </location>
</feature>
<dbReference type="Gene3D" id="3.30.565.10">
    <property type="entry name" value="Histidine kinase-like ATPase, C-terminal domain"/>
    <property type="match status" value="1"/>
</dbReference>
<dbReference type="EMBL" id="CP030118">
    <property type="protein sequence ID" value="QDL07333.1"/>
    <property type="molecule type" value="Genomic_DNA"/>
</dbReference>
<feature type="domain" description="CheW-like" evidence="12">
    <location>
        <begin position="710"/>
        <end position="861"/>
    </location>
</feature>
<dbReference type="SMART" id="SM00387">
    <property type="entry name" value="HATPase_c"/>
    <property type="match status" value="1"/>
</dbReference>
<proteinExistence type="predicted"/>
<feature type="domain" description="HPt" evidence="13">
    <location>
        <begin position="4"/>
        <end position="107"/>
    </location>
</feature>
<dbReference type="PANTHER" id="PTHR43395:SF1">
    <property type="entry name" value="CHEMOTAXIS PROTEIN CHEA"/>
    <property type="match status" value="1"/>
</dbReference>
<dbReference type="SUPFAM" id="SSF52172">
    <property type="entry name" value="CheY-like"/>
    <property type="match status" value="1"/>
</dbReference>
<accession>A0A856M854</accession>
<dbReference type="Pfam" id="PF01584">
    <property type="entry name" value="CheW"/>
    <property type="match status" value="1"/>
</dbReference>
<reference evidence="14 15" key="1">
    <citation type="submission" date="2018-06" db="EMBL/GenBank/DDBJ databases">
        <title>Comparative genomics of Brasilonema spp. strains.</title>
        <authorList>
            <person name="Alvarenga D.O."/>
            <person name="Fiore M.F."/>
            <person name="Varani A.M."/>
        </authorList>
    </citation>
    <scope>NUCLEOTIDE SEQUENCE [LARGE SCALE GENOMIC DNA]</scope>
    <source>
        <strain evidence="14 15">CENA114</strain>
    </source>
</reference>
<dbReference type="EC" id="2.7.13.3" evidence="2"/>
<evidence type="ECO:0000313" key="15">
    <source>
        <dbReference type="Proteomes" id="UP000503129"/>
    </source>
</evidence>
<dbReference type="InterPro" id="IPR004358">
    <property type="entry name" value="Sig_transdc_His_kin-like_C"/>
</dbReference>
<dbReference type="CDD" id="cd00088">
    <property type="entry name" value="HPT"/>
    <property type="match status" value="1"/>
</dbReference>
<dbReference type="SMART" id="SM00073">
    <property type="entry name" value="HPT"/>
    <property type="match status" value="1"/>
</dbReference>
<dbReference type="InterPro" id="IPR003594">
    <property type="entry name" value="HATPase_dom"/>
</dbReference>
<feature type="modified residue" description="Phosphohistidine" evidence="7">
    <location>
        <position position="50"/>
    </location>
</feature>
<dbReference type="GO" id="GO:0005737">
    <property type="term" value="C:cytoplasm"/>
    <property type="evidence" value="ECO:0007669"/>
    <property type="project" value="InterPro"/>
</dbReference>
<evidence type="ECO:0000256" key="5">
    <source>
        <dbReference type="ARBA" id="ARBA00022777"/>
    </source>
</evidence>
<dbReference type="PROSITE" id="PS50851">
    <property type="entry name" value="CHEW"/>
    <property type="match status" value="1"/>
</dbReference>
<evidence type="ECO:0000256" key="6">
    <source>
        <dbReference type="ARBA" id="ARBA00023012"/>
    </source>
</evidence>
<evidence type="ECO:0000256" key="9">
    <source>
        <dbReference type="SAM" id="MobiDB-lite"/>
    </source>
</evidence>